<dbReference type="SUPFAM" id="SSF55811">
    <property type="entry name" value="Nudix"/>
    <property type="match status" value="1"/>
</dbReference>
<comment type="similarity">
    <text evidence="2 6">Belongs to the Nudix hydrolase family.</text>
</comment>
<dbReference type="GO" id="GO:0005737">
    <property type="term" value="C:cytoplasm"/>
    <property type="evidence" value="ECO:0007669"/>
    <property type="project" value="TreeGrafter"/>
</dbReference>
<gene>
    <name evidence="8" type="primary">ytkD</name>
    <name evidence="8" type="ORF">GFC30_3214</name>
</gene>
<evidence type="ECO:0000256" key="5">
    <source>
        <dbReference type="ARBA" id="ARBA00022842"/>
    </source>
</evidence>
<dbReference type="AlphaFoldDB" id="A0A160F7X6"/>
<dbReference type="InterPro" id="IPR014078">
    <property type="entry name" value="Nudix_YtkD"/>
</dbReference>
<sequence>MFVFQDYYGNKVLLSFADHPFAKAPDHVWVVCRFQEKWLMTNHSERGIEFPGGKIEAGENPEQAAVREVLEETGGVVDVLTYIGQYKVGEALVKNIYFAKIKELKARQNYLETNGPVLLAELPANVREDSRFSFIMKDEVLVRTLAEIKRRSLCSNAFSGFS</sequence>
<dbReference type="PRINTS" id="PR00502">
    <property type="entry name" value="NUDIXFAMILY"/>
</dbReference>
<accession>A0A160F7X6</accession>
<dbReference type="PANTHER" id="PTHR43758">
    <property type="entry name" value="7,8-DIHYDRO-8-OXOGUANINE TRIPHOSPHATASE"/>
    <property type="match status" value="1"/>
</dbReference>
<dbReference type="OrthoDB" id="9131041at2"/>
<dbReference type="Pfam" id="PF00293">
    <property type="entry name" value="NUDIX"/>
    <property type="match status" value="1"/>
</dbReference>
<evidence type="ECO:0000256" key="2">
    <source>
        <dbReference type="ARBA" id="ARBA00005582"/>
    </source>
</evidence>
<evidence type="ECO:0000256" key="3">
    <source>
        <dbReference type="ARBA" id="ARBA00022723"/>
    </source>
</evidence>
<dbReference type="PATRIC" id="fig|294699.3.peg.3320"/>
<keyword evidence="9" id="KW-1185">Reference proteome</keyword>
<dbReference type="KEGG" id="aamy:GFC30_3214"/>
<dbReference type="CDD" id="cd04665">
    <property type="entry name" value="NUDIX_RppH"/>
    <property type="match status" value="1"/>
</dbReference>
<dbReference type="PROSITE" id="PS51462">
    <property type="entry name" value="NUDIX"/>
    <property type="match status" value="1"/>
</dbReference>
<dbReference type="EMBL" id="CP015439">
    <property type="protein sequence ID" value="ANB62245.1"/>
    <property type="molecule type" value="Genomic_DNA"/>
</dbReference>
<keyword evidence="3" id="KW-0479">Metal-binding</keyword>
<evidence type="ECO:0000256" key="4">
    <source>
        <dbReference type="ARBA" id="ARBA00022801"/>
    </source>
</evidence>
<geneLocation type="plasmid" evidence="9">
    <name>pdsm15939_1</name>
</geneLocation>
<dbReference type="GO" id="GO:0016818">
    <property type="term" value="F:hydrolase activity, acting on acid anhydrides, in phosphorus-containing anhydrides"/>
    <property type="evidence" value="ECO:0007669"/>
    <property type="project" value="TreeGrafter"/>
</dbReference>
<keyword evidence="5" id="KW-0460">Magnesium</keyword>
<evidence type="ECO:0000256" key="1">
    <source>
        <dbReference type="ARBA" id="ARBA00001946"/>
    </source>
</evidence>
<reference evidence="8 9" key="1">
    <citation type="journal article" date="2006" name="Syst. Appl. Microbiol.">
        <title>Anoxybacillus amylolyticus sp. nov., a thermophilic amylase producing bacterium isolated from Mount Rittmann (Antarctica).</title>
        <authorList>
            <person name="Poli A."/>
            <person name="Esposito E."/>
            <person name="Lama L."/>
            <person name="Orlando P."/>
            <person name="Nicolaus G."/>
            <person name="de Appolonia F."/>
            <person name="Gambacorta A."/>
            <person name="Nicolaus B."/>
        </authorList>
    </citation>
    <scope>NUCLEOTIDE SEQUENCE [LARGE SCALE GENOMIC DNA]</scope>
    <source>
        <strain evidence="8 9">DSM 15939</strain>
        <plasmid evidence="9">Plasmid pdsm15939_1</plasmid>
    </source>
</reference>
<dbReference type="PROSITE" id="PS00893">
    <property type="entry name" value="NUDIX_BOX"/>
    <property type="match status" value="1"/>
</dbReference>
<evidence type="ECO:0000313" key="8">
    <source>
        <dbReference type="EMBL" id="ANB62245.1"/>
    </source>
</evidence>
<keyword evidence="4 6" id="KW-0378">Hydrolase</keyword>
<dbReference type="InterPro" id="IPR020476">
    <property type="entry name" value="Nudix_hydrolase"/>
</dbReference>
<proteinExistence type="inferred from homology"/>
<dbReference type="Proteomes" id="UP000076865">
    <property type="component" value="Plasmid pDSM15939_1"/>
</dbReference>
<organism evidence="8 9">
    <name type="scientific">Anoxybacteroides amylolyticum</name>
    <dbReference type="NCBI Taxonomy" id="294699"/>
    <lineage>
        <taxon>Bacteria</taxon>
        <taxon>Bacillati</taxon>
        <taxon>Bacillota</taxon>
        <taxon>Bacilli</taxon>
        <taxon>Bacillales</taxon>
        <taxon>Anoxybacillaceae</taxon>
        <taxon>Anoxybacteroides</taxon>
    </lineage>
</organism>
<dbReference type="Gene3D" id="3.90.79.10">
    <property type="entry name" value="Nucleoside Triphosphate Pyrophosphohydrolase"/>
    <property type="match status" value="1"/>
</dbReference>
<keyword evidence="8" id="KW-0614">Plasmid</keyword>
<dbReference type="RefSeq" id="WP_066328036.1">
    <property type="nucleotide sequence ID" value="NZ_CP015439.1"/>
</dbReference>
<dbReference type="GO" id="GO:0046872">
    <property type="term" value="F:metal ion binding"/>
    <property type="evidence" value="ECO:0007669"/>
    <property type="project" value="UniProtKB-KW"/>
</dbReference>
<protein>
    <submittedName>
        <fullName evidence="8">Nucleoside triphosphatase YtkD</fullName>
    </submittedName>
</protein>
<evidence type="ECO:0000259" key="7">
    <source>
        <dbReference type="PROSITE" id="PS51462"/>
    </source>
</evidence>
<name>A0A160F7X6_9BACL</name>
<dbReference type="NCBIfam" id="TIGR02705">
    <property type="entry name" value="nudix_YtkD"/>
    <property type="match status" value="1"/>
</dbReference>
<comment type="cofactor">
    <cofactor evidence="1">
        <name>Mg(2+)</name>
        <dbReference type="ChEBI" id="CHEBI:18420"/>
    </cofactor>
</comment>
<evidence type="ECO:0000256" key="6">
    <source>
        <dbReference type="RuleBase" id="RU003476"/>
    </source>
</evidence>
<dbReference type="InterPro" id="IPR000086">
    <property type="entry name" value="NUDIX_hydrolase_dom"/>
</dbReference>
<dbReference type="PANTHER" id="PTHR43758:SF8">
    <property type="entry name" value="8-OXO-DGTP DIPHOSPHATASE YTKD-RELATED"/>
    <property type="match status" value="1"/>
</dbReference>
<evidence type="ECO:0000313" key="9">
    <source>
        <dbReference type="Proteomes" id="UP000076865"/>
    </source>
</evidence>
<dbReference type="InterPro" id="IPR020084">
    <property type="entry name" value="NUDIX_hydrolase_CS"/>
</dbReference>
<dbReference type="InterPro" id="IPR015797">
    <property type="entry name" value="NUDIX_hydrolase-like_dom_sf"/>
</dbReference>
<feature type="domain" description="Nudix hydrolase" evidence="7">
    <location>
        <begin position="11"/>
        <end position="158"/>
    </location>
</feature>